<proteinExistence type="predicted"/>
<dbReference type="EMBL" id="JBHTEF010000001">
    <property type="protein sequence ID" value="MFC7580021.1"/>
    <property type="molecule type" value="Genomic_DNA"/>
</dbReference>
<reference evidence="3" key="1">
    <citation type="journal article" date="2019" name="Int. J. Syst. Evol. Microbiol.">
        <title>The Global Catalogue of Microorganisms (GCM) 10K type strain sequencing project: providing services to taxonomists for standard genome sequencing and annotation.</title>
        <authorList>
            <consortium name="The Broad Institute Genomics Platform"/>
            <consortium name="The Broad Institute Genome Sequencing Center for Infectious Disease"/>
            <person name="Wu L."/>
            <person name="Ma J."/>
        </authorList>
    </citation>
    <scope>NUCLEOTIDE SEQUENCE [LARGE SCALE GENOMIC DNA]</scope>
    <source>
        <strain evidence="3">CCUG 56698</strain>
    </source>
</reference>
<dbReference type="InterPro" id="IPR007037">
    <property type="entry name" value="SIP_rossman_dom"/>
</dbReference>
<feature type="domain" description="SIP-like Rossmann fold" evidence="1">
    <location>
        <begin position="49"/>
        <end position="103"/>
    </location>
</feature>
<evidence type="ECO:0000259" key="1">
    <source>
        <dbReference type="Pfam" id="PF04954"/>
    </source>
</evidence>
<keyword evidence="3" id="KW-1185">Reference proteome</keyword>
<protein>
    <submittedName>
        <fullName evidence="2">SIP domain-containing protein</fullName>
    </submittedName>
</protein>
<dbReference type="Gene3D" id="3.40.50.80">
    <property type="entry name" value="Nucleotide-binding domain of ferredoxin-NADP reductase (FNR) module"/>
    <property type="match status" value="1"/>
</dbReference>
<dbReference type="RefSeq" id="WP_380971670.1">
    <property type="nucleotide sequence ID" value="NZ_JBHTEF010000001.1"/>
</dbReference>
<evidence type="ECO:0000313" key="2">
    <source>
        <dbReference type="EMBL" id="MFC7580021.1"/>
    </source>
</evidence>
<dbReference type="InterPro" id="IPR039261">
    <property type="entry name" value="FNR_nucleotide-bd"/>
</dbReference>
<sequence>MTPSPAAGGLPTVLEVADVIDLTASMRRIRFAGAGVSAHLRAPRIPNIKLLEAALGLALPDPLEEDVIWVSAECRVARAVRRHVRMLGVPRGNQLIIGYWRRGITETAYGAPSRNDRVPGESLVVLPESGKLRADSLGRLFAGDAESHLAESDD</sequence>
<accession>A0ABW2SIS9</accession>
<comment type="caution">
    <text evidence="2">The sequence shown here is derived from an EMBL/GenBank/DDBJ whole genome shotgun (WGS) entry which is preliminary data.</text>
</comment>
<gene>
    <name evidence="2" type="ORF">ACFQWG_02105</name>
</gene>
<evidence type="ECO:0000313" key="3">
    <source>
        <dbReference type="Proteomes" id="UP001596527"/>
    </source>
</evidence>
<name>A0ABW2SIS9_9ACTO</name>
<dbReference type="Proteomes" id="UP001596527">
    <property type="component" value="Unassembled WGS sequence"/>
</dbReference>
<dbReference type="Pfam" id="PF04954">
    <property type="entry name" value="SIP"/>
    <property type="match status" value="1"/>
</dbReference>
<organism evidence="2 3">
    <name type="scientific">Schaalia naturae</name>
    <dbReference type="NCBI Taxonomy" id="635203"/>
    <lineage>
        <taxon>Bacteria</taxon>
        <taxon>Bacillati</taxon>
        <taxon>Actinomycetota</taxon>
        <taxon>Actinomycetes</taxon>
        <taxon>Actinomycetales</taxon>
        <taxon>Actinomycetaceae</taxon>
        <taxon>Schaalia</taxon>
    </lineage>
</organism>